<dbReference type="EMBL" id="AP019368">
    <property type="protein sequence ID" value="BBH53272.1"/>
    <property type="molecule type" value="Genomic_DNA"/>
</dbReference>
<reference evidence="1 2" key="1">
    <citation type="submission" date="2018-12" db="EMBL/GenBank/DDBJ databases">
        <title>Rubrispira sanarue gen. nov., sp., nov., a member of the order Silvanigrellales, isolated from a brackish lake in Hamamatsu Japan.</title>
        <authorList>
            <person name="Maejima Y."/>
            <person name="Iino T."/>
            <person name="Muraguchi Y."/>
            <person name="Fukuda K."/>
            <person name="Nojiri H."/>
            <person name="Ohkuma M."/>
            <person name="Moriuchi R."/>
            <person name="Dohra H."/>
            <person name="Kimbara K."/>
            <person name="Shintani M."/>
        </authorList>
    </citation>
    <scope>NUCLEOTIDE SEQUENCE [LARGE SCALE GENOMIC DNA]</scope>
    <source>
        <strain evidence="1 2">RF1110005</strain>
    </source>
</reference>
<keyword evidence="2" id="KW-1185">Reference proteome</keyword>
<dbReference type="AlphaFoldDB" id="A0A4P2VWE7"/>
<evidence type="ECO:0000313" key="1">
    <source>
        <dbReference type="EMBL" id="BBH53272.1"/>
    </source>
</evidence>
<proteinExistence type="predicted"/>
<name>A0A4P2VWE7_FLUSA</name>
<organism evidence="1 2">
    <name type="scientific">Fluviispira sanaruensis</name>
    <dbReference type="NCBI Taxonomy" id="2493639"/>
    <lineage>
        <taxon>Bacteria</taxon>
        <taxon>Pseudomonadati</taxon>
        <taxon>Bdellovibrionota</taxon>
        <taxon>Oligoflexia</taxon>
        <taxon>Silvanigrellales</taxon>
        <taxon>Silvanigrellaceae</taxon>
        <taxon>Fluviispira</taxon>
    </lineage>
</organism>
<evidence type="ECO:0000313" key="2">
    <source>
        <dbReference type="Proteomes" id="UP000291236"/>
    </source>
</evidence>
<dbReference type="OrthoDB" id="5294176at2"/>
<dbReference type="Proteomes" id="UP000291236">
    <property type="component" value="Chromosome"/>
</dbReference>
<dbReference type="RefSeq" id="WP_130608779.1">
    <property type="nucleotide sequence ID" value="NZ_AP019368.1"/>
</dbReference>
<protein>
    <submittedName>
        <fullName evidence="1">Uncharacterized protein</fullName>
    </submittedName>
</protein>
<dbReference type="KEGG" id="sbf:JCM31447_17150"/>
<gene>
    <name evidence="1" type="ORF">JCM31447_17150</name>
</gene>
<sequence length="134" mass="15935">MHVIWKRPDGFQNALPDDFRRIALSNGAHLWLHRHELDWYPFQVSGDWEGQDQTKRLNRLVNMLDSPKTSWKSYLEHMSDDDLDIKEGHSIKDVTRSIIAWIENLERYAKGHTWEIEIVRCALHDVLQILKSFN</sequence>
<accession>A0A4P2VWE7</accession>